<dbReference type="EMBL" id="JACBZT010000001">
    <property type="protein sequence ID" value="NYJ08216.1"/>
    <property type="molecule type" value="Genomic_DNA"/>
</dbReference>
<feature type="compositionally biased region" description="Basic and acidic residues" evidence="1">
    <location>
        <begin position="12"/>
        <end position="21"/>
    </location>
</feature>
<keyword evidence="3" id="KW-1185">Reference proteome</keyword>
<dbReference type="AlphaFoldDB" id="A0A853CLC9"/>
<name>A0A853CLC9_9ACTN</name>
<dbReference type="RefSeq" id="WP_246323856.1">
    <property type="nucleotide sequence ID" value="NZ_JACBZT010000001.1"/>
</dbReference>
<evidence type="ECO:0000256" key="1">
    <source>
        <dbReference type="SAM" id="MobiDB-lite"/>
    </source>
</evidence>
<proteinExistence type="predicted"/>
<reference evidence="2 3" key="1">
    <citation type="submission" date="2020-07" db="EMBL/GenBank/DDBJ databases">
        <title>Sequencing the genomes of 1000 actinobacteria strains.</title>
        <authorList>
            <person name="Klenk H.-P."/>
        </authorList>
    </citation>
    <scope>NUCLEOTIDE SEQUENCE [LARGE SCALE GENOMIC DNA]</scope>
    <source>
        <strain evidence="2 3">DSM 104001</strain>
    </source>
</reference>
<evidence type="ECO:0000313" key="2">
    <source>
        <dbReference type="EMBL" id="NYJ08216.1"/>
    </source>
</evidence>
<dbReference type="Proteomes" id="UP000541969">
    <property type="component" value="Unassembled WGS sequence"/>
</dbReference>
<evidence type="ECO:0000313" key="3">
    <source>
        <dbReference type="Proteomes" id="UP000541969"/>
    </source>
</evidence>
<protein>
    <submittedName>
        <fullName evidence="2">Uncharacterized protein</fullName>
    </submittedName>
</protein>
<feature type="compositionally biased region" description="Polar residues" evidence="1">
    <location>
        <begin position="1"/>
        <end position="11"/>
    </location>
</feature>
<accession>A0A853CLC9</accession>
<organism evidence="2 3">
    <name type="scientific">Petropleomorpha daqingensis</name>
    <dbReference type="NCBI Taxonomy" id="2026353"/>
    <lineage>
        <taxon>Bacteria</taxon>
        <taxon>Bacillati</taxon>
        <taxon>Actinomycetota</taxon>
        <taxon>Actinomycetes</taxon>
        <taxon>Geodermatophilales</taxon>
        <taxon>Geodermatophilaceae</taxon>
        <taxon>Petropleomorpha</taxon>
    </lineage>
</organism>
<sequence>MAESTRSANWSRSRDPNRENSAEVSVGAGTPASTAAIAVHRPSPESETRPENSARPGERTRAVAARSSSQDWMTLPRRQTSATSSTASS</sequence>
<comment type="caution">
    <text evidence="2">The sequence shown here is derived from an EMBL/GenBank/DDBJ whole genome shotgun (WGS) entry which is preliminary data.</text>
</comment>
<feature type="compositionally biased region" description="Low complexity" evidence="1">
    <location>
        <begin position="80"/>
        <end position="89"/>
    </location>
</feature>
<feature type="compositionally biased region" description="Basic and acidic residues" evidence="1">
    <location>
        <begin position="42"/>
        <end position="61"/>
    </location>
</feature>
<gene>
    <name evidence="2" type="ORF">GGQ55_004494</name>
</gene>
<feature type="region of interest" description="Disordered" evidence="1">
    <location>
        <begin position="1"/>
        <end position="89"/>
    </location>
</feature>